<organism evidence="2 3">
    <name type="scientific">Dietzia aurantiaca</name>
    <dbReference type="NCBI Taxonomy" id="983873"/>
    <lineage>
        <taxon>Bacteria</taxon>
        <taxon>Bacillati</taxon>
        <taxon>Actinomycetota</taxon>
        <taxon>Actinomycetes</taxon>
        <taxon>Mycobacteriales</taxon>
        <taxon>Dietziaceae</taxon>
        <taxon>Dietzia</taxon>
    </lineage>
</organism>
<feature type="transmembrane region" description="Helical" evidence="1">
    <location>
        <begin position="84"/>
        <end position="102"/>
    </location>
</feature>
<sequence length="143" mass="15311">MARPTSVSAASWIWMFTALFTTFTVANILTATEILVVFADLNAGMDDLPPGEAFSWFGWMLAIAAMIAMAVQVVAAVKLRDGAGWARLVLSVFAFFSLLGVLADFTMVSAWLLLAANVVALVLAYGQSASEFLEQRPNTLVSA</sequence>
<accession>A0ABV9PJE8</accession>
<evidence type="ECO:0000313" key="3">
    <source>
        <dbReference type="Proteomes" id="UP001595836"/>
    </source>
</evidence>
<dbReference type="RefSeq" id="WP_344987778.1">
    <property type="nucleotide sequence ID" value="NZ_BAABCD010000001.1"/>
</dbReference>
<dbReference type="EMBL" id="JBHSHP010000001">
    <property type="protein sequence ID" value="MFC4753236.1"/>
    <property type="molecule type" value="Genomic_DNA"/>
</dbReference>
<keyword evidence="1" id="KW-1133">Transmembrane helix</keyword>
<feature type="transmembrane region" description="Helical" evidence="1">
    <location>
        <begin position="108"/>
        <end position="126"/>
    </location>
</feature>
<dbReference type="Proteomes" id="UP001595836">
    <property type="component" value="Unassembled WGS sequence"/>
</dbReference>
<name>A0ABV9PJE8_9ACTN</name>
<proteinExistence type="predicted"/>
<gene>
    <name evidence="2" type="ORF">ACFO7U_00380</name>
</gene>
<evidence type="ECO:0000313" key="2">
    <source>
        <dbReference type="EMBL" id="MFC4753236.1"/>
    </source>
</evidence>
<protein>
    <submittedName>
        <fullName evidence="2">Uncharacterized protein</fullName>
    </submittedName>
</protein>
<keyword evidence="1" id="KW-0472">Membrane</keyword>
<feature type="transmembrane region" description="Helical" evidence="1">
    <location>
        <begin position="56"/>
        <end position="77"/>
    </location>
</feature>
<keyword evidence="1" id="KW-0812">Transmembrane</keyword>
<reference evidence="3" key="1">
    <citation type="journal article" date="2019" name="Int. J. Syst. Evol. Microbiol.">
        <title>The Global Catalogue of Microorganisms (GCM) 10K type strain sequencing project: providing services to taxonomists for standard genome sequencing and annotation.</title>
        <authorList>
            <consortium name="The Broad Institute Genomics Platform"/>
            <consortium name="The Broad Institute Genome Sequencing Center for Infectious Disease"/>
            <person name="Wu L."/>
            <person name="Ma J."/>
        </authorList>
    </citation>
    <scope>NUCLEOTIDE SEQUENCE [LARGE SCALE GENOMIC DNA]</scope>
    <source>
        <strain evidence="3">JCM 11882</strain>
    </source>
</reference>
<feature type="transmembrane region" description="Helical" evidence="1">
    <location>
        <begin position="12"/>
        <end position="36"/>
    </location>
</feature>
<evidence type="ECO:0000256" key="1">
    <source>
        <dbReference type="SAM" id="Phobius"/>
    </source>
</evidence>
<comment type="caution">
    <text evidence="2">The sequence shown here is derived from an EMBL/GenBank/DDBJ whole genome shotgun (WGS) entry which is preliminary data.</text>
</comment>
<keyword evidence="3" id="KW-1185">Reference proteome</keyword>